<keyword evidence="2" id="KW-1015">Disulfide bond</keyword>
<dbReference type="Pfam" id="PF00431">
    <property type="entry name" value="CUB"/>
    <property type="match status" value="2"/>
</dbReference>
<dbReference type="SUPFAM" id="SSF49854">
    <property type="entry name" value="Spermadhesin, CUB domain"/>
    <property type="match status" value="2"/>
</dbReference>
<reference evidence="6" key="2">
    <citation type="journal article" date="2017" name="Sci. Adv.">
        <title>A tail of two voltages: Proteomic comparison of the three electric organs of the electric eel.</title>
        <authorList>
            <person name="Traeger L.L."/>
            <person name="Sabat G."/>
            <person name="Barrett-Wilt G.A."/>
            <person name="Wells G.B."/>
            <person name="Sussman M.R."/>
        </authorList>
    </citation>
    <scope>NUCLEOTIDE SEQUENCE [LARGE SCALE GENOMIC DNA]</scope>
</reference>
<keyword evidence="1" id="KW-0677">Repeat</keyword>
<dbReference type="Proteomes" id="UP000314983">
    <property type="component" value="Chromosome 7"/>
</dbReference>
<dbReference type="Gene3D" id="2.60.40.3210">
    <property type="entry name" value="Zona pellucida, ZP-N domain"/>
    <property type="match status" value="1"/>
</dbReference>
<reference evidence="5" key="3">
    <citation type="submission" date="2020-05" db="EMBL/GenBank/DDBJ databases">
        <title>Electrophorus electricus (electric eel) genome, fEleEle1, primary haplotype.</title>
        <authorList>
            <person name="Myers G."/>
            <person name="Meyer A."/>
            <person name="Fedrigo O."/>
            <person name="Formenti G."/>
            <person name="Rhie A."/>
            <person name="Tracey A."/>
            <person name="Sims Y."/>
            <person name="Jarvis E.D."/>
        </authorList>
    </citation>
    <scope>NUCLEOTIDE SEQUENCE [LARGE SCALE GENOMIC DNA]</scope>
</reference>
<evidence type="ECO:0000256" key="3">
    <source>
        <dbReference type="PROSITE-ProRule" id="PRU00059"/>
    </source>
</evidence>
<keyword evidence="6" id="KW-1185">Reference proteome</keyword>
<feature type="domain" description="CUB" evidence="4">
    <location>
        <begin position="126"/>
        <end position="242"/>
    </location>
</feature>
<dbReference type="FunFam" id="2.60.120.290:FF:000013">
    <property type="entry name" value="Membrane frizzled-related protein"/>
    <property type="match status" value="2"/>
</dbReference>
<dbReference type="OMA" id="VACHCIS"/>
<reference evidence="5" key="5">
    <citation type="submission" date="2025-09" db="UniProtKB">
        <authorList>
            <consortium name="Ensembl"/>
        </authorList>
    </citation>
    <scope>IDENTIFICATION</scope>
</reference>
<name>A0A4W4FHZ6_ELEEL</name>
<evidence type="ECO:0000256" key="2">
    <source>
        <dbReference type="ARBA" id="ARBA00023157"/>
    </source>
</evidence>
<dbReference type="GeneTree" id="ENSGT00940000158291"/>
<dbReference type="PANTHER" id="PTHR24251:SF47">
    <property type="entry name" value="CUB DOMAIN-CONTAINING PROTEIN 2"/>
    <property type="match status" value="1"/>
</dbReference>
<reference evidence="6" key="1">
    <citation type="journal article" date="2014" name="Science">
        <title>Nonhuman genetics. Genomic basis for the convergent evolution of electric organs.</title>
        <authorList>
            <person name="Gallant J.R."/>
            <person name="Traeger L.L."/>
            <person name="Volkening J.D."/>
            <person name="Moffett H."/>
            <person name="Chen P.H."/>
            <person name="Novina C.D."/>
            <person name="Phillips G.N.Jr."/>
            <person name="Anand R."/>
            <person name="Wells G.B."/>
            <person name="Pinch M."/>
            <person name="Guth R."/>
            <person name="Unguez G.A."/>
            <person name="Albert J.S."/>
            <person name="Zakon H.H."/>
            <person name="Samanta M.P."/>
            <person name="Sussman M.R."/>
        </authorList>
    </citation>
    <scope>NUCLEOTIDE SEQUENCE [LARGE SCALE GENOMIC DNA]</scope>
</reference>
<proteinExistence type="predicted"/>
<evidence type="ECO:0000259" key="4">
    <source>
        <dbReference type="PROSITE" id="PS01180"/>
    </source>
</evidence>
<dbReference type="PROSITE" id="PS01180">
    <property type="entry name" value="CUB"/>
    <property type="match status" value="2"/>
</dbReference>
<protein>
    <recommendedName>
        <fullName evidence="4">CUB domain-containing protein</fullName>
    </recommendedName>
</protein>
<evidence type="ECO:0000313" key="6">
    <source>
        <dbReference type="Proteomes" id="UP000314983"/>
    </source>
</evidence>
<dbReference type="Gene3D" id="2.60.120.290">
    <property type="entry name" value="Spermadhesin, CUB domain"/>
    <property type="match status" value="2"/>
</dbReference>
<dbReference type="CDD" id="cd00041">
    <property type="entry name" value="CUB"/>
    <property type="match status" value="2"/>
</dbReference>
<feature type="domain" description="CUB" evidence="4">
    <location>
        <begin position="7"/>
        <end position="119"/>
    </location>
</feature>
<dbReference type="InterPro" id="IPR035914">
    <property type="entry name" value="Sperma_CUB_dom_sf"/>
</dbReference>
<organism evidence="5 6">
    <name type="scientific">Electrophorus electricus</name>
    <name type="common">Electric eel</name>
    <name type="synonym">Gymnotus electricus</name>
    <dbReference type="NCBI Taxonomy" id="8005"/>
    <lineage>
        <taxon>Eukaryota</taxon>
        <taxon>Metazoa</taxon>
        <taxon>Chordata</taxon>
        <taxon>Craniata</taxon>
        <taxon>Vertebrata</taxon>
        <taxon>Euteleostomi</taxon>
        <taxon>Actinopterygii</taxon>
        <taxon>Neopterygii</taxon>
        <taxon>Teleostei</taxon>
        <taxon>Ostariophysi</taxon>
        <taxon>Gymnotiformes</taxon>
        <taxon>Gymnotoidei</taxon>
        <taxon>Gymnotidae</taxon>
        <taxon>Electrophorus</taxon>
    </lineage>
</organism>
<evidence type="ECO:0000313" key="5">
    <source>
        <dbReference type="Ensembl" id="ENSEEEP00000023564.2"/>
    </source>
</evidence>
<dbReference type="Ensembl" id="ENSEEET00000023830.2">
    <property type="protein sequence ID" value="ENSEEEP00000023564.2"/>
    <property type="gene ID" value="ENSEEEG00000011422.2"/>
</dbReference>
<gene>
    <name evidence="5" type="primary">CDCP2</name>
</gene>
<sequence>MHLFYTCGGVLTGLSGVISSPGYPLEYSNNADCSWTVHVSNRSVVSLVFLDFQLENNEGCNFDYIALFDGPTVKHRHLGNYCGNARPPNTVTTSNQLLVVFKSDFNIGGRGFKAYYYSGEIIRRECQQVLKAISRNFTSPNYPNIYPNNINCHWTIALAPGYRIKLFFPIIELEDQNSLTNMCDYDSVAVYDGDSETDPLLGCWCGTQQPPFLTSKTNKLLVVLRTDRNSAFMGFIASYTGGGMSATHNLSVRKQHLCTLFYYHSALMFCVPVVPVNVTCTRTEFQIQISQQSLPQLDRESVYLGNPSCSSQMTATTYKILARFVNCGTAGQVSVPGK</sequence>
<evidence type="ECO:0000256" key="1">
    <source>
        <dbReference type="ARBA" id="ARBA00022737"/>
    </source>
</evidence>
<reference evidence="5" key="4">
    <citation type="submission" date="2025-08" db="UniProtKB">
        <authorList>
            <consortium name="Ensembl"/>
        </authorList>
    </citation>
    <scope>IDENTIFICATION</scope>
</reference>
<dbReference type="AlphaFoldDB" id="A0A4W4FHZ6"/>
<dbReference type="InterPro" id="IPR000859">
    <property type="entry name" value="CUB_dom"/>
</dbReference>
<dbReference type="PANTHER" id="PTHR24251">
    <property type="entry name" value="OVOCHYMASE-RELATED"/>
    <property type="match status" value="1"/>
</dbReference>
<comment type="caution">
    <text evidence="3">Lacks conserved residue(s) required for the propagation of feature annotation.</text>
</comment>
<dbReference type="SMART" id="SM00042">
    <property type="entry name" value="CUB"/>
    <property type="match status" value="2"/>
</dbReference>
<accession>A0A4W4FHZ6</accession>